<evidence type="ECO:0000313" key="1">
    <source>
        <dbReference type="EMBL" id="CAH1717744.1"/>
    </source>
</evidence>
<protein>
    <submittedName>
        <fullName evidence="1">Uncharacterized protein</fullName>
    </submittedName>
</protein>
<sequence>MLFHHAPPPQFHKHEKHPVPLIYHQQQQIPFVYEYAQQNAPQLNYFYQQQKPHEVIYHQQPMVSMAGMESQQPIMSIFPTALPTPAVASSSENINFVENGIKNLDEITPTLSGNLLQVQTTPGDVATNNQENAKIRDDAQKAEEAQFEAPIVVGEEQDDTIIVKQKSKQLKLFENYQPQKQINVQILENEKVESSTPKVINGHTISNNYQYLVEDKDQDFLGSTSSTLKEAPSRQFLRNFKKYHSEEHSTTSQSYSTTTARTIIESSSDDCCKNGNNCCKSKEVPITPRPIPNAILAPVHAGVRLTNENLDDCIDGHGADKKTIVEVRKNVQIITSRKPAYGDRIFVTTPTPIVTQPIFIQKPQPPVVNQPIFTEKIQPTLATQPIIIKNTYAPAVTKPVFIEKIRPQIVTQSVIVEKVRPQIVPQPVIIEKTQPPAVFHQPIVVEKEVVKEVPVDRPVYIQSPPETKIVDRPVFIKSPPEYVEKVVHQPVVKTVEKPIFVEKIVKQPVEVEKIVDRPVYIKSPPETKYVHQPVIYEKQVIKEVKVPVEKTVYVKSPPETKIVHQPVIQTVEKPVYIEKIVKEPYEVERIVEKFIDRPVEKIVEKPVIHTVEKIVDRPVIQTVEKPVYIEKIVDRPVEKIIEKPFFQTVEKIVEKPVIQTVEKFIDRPYPVPYAVPYEKHIYHKPDFHVIAKTIPNKHKLFDFESLFRFLTKKEEVKHIYVPASPQYQLNQLNKHQLVASTYTTIEPIKESPVLDYSRYATSHLNPIKPVYGVPALSTVLNPISSSYSSPDPYAGSYTAYNSHQGVATIPSSWLTDSLTSQSQTTTIHKDNYVGPTPNNEDYWAVNVSTKDGIKFRRNVENGRSLRIEYGGFYPKLNPSVEIDQNGTPIKKEAET</sequence>
<keyword evidence="2" id="KW-1185">Reference proteome</keyword>
<name>A0A9P0IVJ4_9DIPT</name>
<dbReference type="Proteomes" id="UP001153620">
    <property type="component" value="Chromosome 2"/>
</dbReference>
<dbReference type="EMBL" id="OU895878">
    <property type="protein sequence ID" value="CAH1717744.1"/>
    <property type="molecule type" value="Genomic_DNA"/>
</dbReference>
<accession>A0A9P0IVJ4</accession>
<dbReference type="AlphaFoldDB" id="A0A9P0IVJ4"/>
<evidence type="ECO:0000313" key="2">
    <source>
        <dbReference type="Proteomes" id="UP001153620"/>
    </source>
</evidence>
<gene>
    <name evidence="1" type="ORF">CHIRRI_LOCUS5207</name>
</gene>
<organism evidence="1 2">
    <name type="scientific">Chironomus riparius</name>
    <dbReference type="NCBI Taxonomy" id="315576"/>
    <lineage>
        <taxon>Eukaryota</taxon>
        <taxon>Metazoa</taxon>
        <taxon>Ecdysozoa</taxon>
        <taxon>Arthropoda</taxon>
        <taxon>Hexapoda</taxon>
        <taxon>Insecta</taxon>
        <taxon>Pterygota</taxon>
        <taxon>Neoptera</taxon>
        <taxon>Endopterygota</taxon>
        <taxon>Diptera</taxon>
        <taxon>Nematocera</taxon>
        <taxon>Chironomoidea</taxon>
        <taxon>Chironomidae</taxon>
        <taxon>Chironominae</taxon>
        <taxon>Chironomus</taxon>
    </lineage>
</organism>
<reference evidence="1" key="1">
    <citation type="submission" date="2022-01" db="EMBL/GenBank/DDBJ databases">
        <authorList>
            <person name="King R."/>
        </authorList>
    </citation>
    <scope>NUCLEOTIDE SEQUENCE</scope>
</reference>
<reference evidence="1" key="2">
    <citation type="submission" date="2022-10" db="EMBL/GenBank/DDBJ databases">
        <authorList>
            <consortium name="ENA_rothamsted_submissions"/>
            <consortium name="culmorum"/>
            <person name="King R."/>
        </authorList>
    </citation>
    <scope>NUCLEOTIDE SEQUENCE</scope>
</reference>
<proteinExistence type="predicted"/>